<dbReference type="NCBIfam" id="TIGR01276">
    <property type="entry name" value="thiB"/>
    <property type="match status" value="1"/>
</dbReference>
<dbReference type="CDD" id="cd13545">
    <property type="entry name" value="PBP2_TbpA"/>
    <property type="match status" value="1"/>
</dbReference>
<evidence type="ECO:0000256" key="1">
    <source>
        <dbReference type="ARBA" id="ARBA00004418"/>
    </source>
</evidence>
<dbReference type="GO" id="GO:0030288">
    <property type="term" value="C:outer membrane-bounded periplasmic space"/>
    <property type="evidence" value="ECO:0007669"/>
    <property type="project" value="InterPro"/>
</dbReference>
<protein>
    <submittedName>
        <fullName evidence="7">Thiamine-binding periplasmic protein</fullName>
    </submittedName>
</protein>
<organism evidence="7">
    <name type="scientific">Arsenophonus endosymbiont of Trialeurodes vaporariorum</name>
    <dbReference type="NCBI Taxonomy" id="235567"/>
    <lineage>
        <taxon>Bacteria</taxon>
        <taxon>Pseudomonadati</taxon>
        <taxon>Pseudomonadota</taxon>
        <taxon>Gammaproteobacteria</taxon>
        <taxon>Enterobacterales</taxon>
        <taxon>Morganellaceae</taxon>
        <taxon>Arsenophonus</taxon>
    </lineage>
</organism>
<reference evidence="7" key="1">
    <citation type="submission" date="2018-04" db="EMBL/GenBank/DDBJ databases">
        <authorList>
            <person name="Go L.Y."/>
            <person name="Mitchell J.A."/>
        </authorList>
    </citation>
    <scope>NUCLEOTIDE SEQUENCE</scope>
    <source>
        <strain evidence="7">ARTV</strain>
    </source>
</reference>
<evidence type="ECO:0000256" key="6">
    <source>
        <dbReference type="SAM" id="SignalP"/>
    </source>
</evidence>
<accession>A0A3B0LW58</accession>
<dbReference type="Gene3D" id="3.40.190.10">
    <property type="entry name" value="Periplasmic binding protein-like II"/>
    <property type="match status" value="2"/>
</dbReference>
<dbReference type="GO" id="GO:0015888">
    <property type="term" value="P:thiamine transport"/>
    <property type="evidence" value="ECO:0007669"/>
    <property type="project" value="InterPro"/>
</dbReference>
<evidence type="ECO:0000256" key="2">
    <source>
        <dbReference type="ARBA" id="ARBA00008520"/>
    </source>
</evidence>
<keyword evidence="3" id="KW-0813">Transport</keyword>
<gene>
    <name evidence="7" type="primary">thiB</name>
    <name evidence="7" type="ORF">ARTV_0507</name>
</gene>
<keyword evidence="5" id="KW-0574">Periplasm</keyword>
<evidence type="ECO:0000313" key="7">
    <source>
        <dbReference type="EMBL" id="SSW94855.1"/>
    </source>
</evidence>
<comment type="similarity">
    <text evidence="2">Belongs to the bacterial solute-binding protein 1 family.</text>
</comment>
<dbReference type="AlphaFoldDB" id="A0A3B0LW58"/>
<dbReference type="NCBIfam" id="TIGR01254">
    <property type="entry name" value="sfuA"/>
    <property type="match status" value="1"/>
</dbReference>
<dbReference type="InterPro" id="IPR005967">
    <property type="entry name" value="ThiB"/>
</dbReference>
<dbReference type="InterPro" id="IPR005948">
    <property type="entry name" value="ThiB-like"/>
</dbReference>
<dbReference type="EMBL" id="UFQR01000002">
    <property type="protein sequence ID" value="SSW94855.1"/>
    <property type="molecule type" value="Genomic_DNA"/>
</dbReference>
<evidence type="ECO:0000256" key="4">
    <source>
        <dbReference type="ARBA" id="ARBA00022729"/>
    </source>
</evidence>
<comment type="subcellular location">
    <subcellularLocation>
        <location evidence="1">Periplasm</location>
    </subcellularLocation>
</comment>
<dbReference type="PANTHER" id="PTHR30006:SF3">
    <property type="entry name" value="THIAMINE-BINDING PERIPLASMIC PROTEIN"/>
    <property type="match status" value="1"/>
</dbReference>
<dbReference type="GO" id="GO:0030975">
    <property type="term" value="F:thiamine binding"/>
    <property type="evidence" value="ECO:0007669"/>
    <property type="project" value="InterPro"/>
</dbReference>
<dbReference type="GO" id="GO:0030976">
    <property type="term" value="F:thiamine pyrophosphate binding"/>
    <property type="evidence" value="ECO:0007669"/>
    <property type="project" value="TreeGrafter"/>
</dbReference>
<keyword evidence="4 6" id="KW-0732">Signal</keyword>
<evidence type="ECO:0000256" key="3">
    <source>
        <dbReference type="ARBA" id="ARBA00022448"/>
    </source>
</evidence>
<dbReference type="SUPFAM" id="SSF53850">
    <property type="entry name" value="Periplasmic binding protein-like II"/>
    <property type="match status" value="1"/>
</dbReference>
<evidence type="ECO:0000256" key="5">
    <source>
        <dbReference type="ARBA" id="ARBA00022764"/>
    </source>
</evidence>
<dbReference type="PANTHER" id="PTHR30006">
    <property type="entry name" value="THIAMINE-BINDING PERIPLASMIC PROTEIN-RELATED"/>
    <property type="match status" value="1"/>
</dbReference>
<feature type="chain" id="PRO_5017483567" evidence="6">
    <location>
        <begin position="21"/>
        <end position="333"/>
    </location>
</feature>
<sequence length="333" mass="37615" precursor="true">MKNVLLKIVSIGLICCSAFALQAKPILTVDTYDSFIADWGPGPTIKPAFDQICHCELKLIGLSDGVALLNRLRMEGKNSPADIVLGLDNNLIDLAKKTGLFTESKIDISQLKLPIKWDNNIFIPYDYGYFAFIYDKTRITEVPKSLDELINSPQPWKIIYQDPRTSTPGLGLLLWIQKIYGQNSAQAWQKIAQKTVTVTKGWSESYGLFLKGESDFVLSYSSSPGFHLLNDKKNNYAAALFSEGHCLQIEVAAQLATSQKPKLAQQFMRFMLSPTFQKTLPTTNWTYPVIDIPLPDVYQQIPVPKKSLQFNAEDITQHRNQWINLWQNAVSHQ</sequence>
<proteinExistence type="inferred from homology"/>
<feature type="signal peptide" evidence="6">
    <location>
        <begin position="1"/>
        <end position="20"/>
    </location>
</feature>
<dbReference type="Pfam" id="PF13343">
    <property type="entry name" value="SBP_bac_6"/>
    <property type="match status" value="1"/>
</dbReference>
<name>A0A3B0LW58_9GAMM</name>